<keyword evidence="3" id="KW-1185">Reference proteome</keyword>
<sequence>MSGTRGVEYGRGLRVSAGLTILMMNGEWDSMRADLRFTQLLAGRETLTTAARNQRTETKCEKREHKERREHREKEQKNERERERAGEKRGGRERRKKLIGKKEIEKERGEEERRDLTPSIAANRDKKHATHLTCGERLNGKRNASEKLLGKLEEIDEHLSSAALPVTEVRADNVASTVGR</sequence>
<accession>A0AAE1ATZ3</accession>
<dbReference type="Proteomes" id="UP001283361">
    <property type="component" value="Unassembled WGS sequence"/>
</dbReference>
<feature type="region of interest" description="Disordered" evidence="1">
    <location>
        <begin position="48"/>
        <end position="142"/>
    </location>
</feature>
<name>A0AAE1ATZ3_9GAST</name>
<feature type="compositionally biased region" description="Basic and acidic residues" evidence="1">
    <location>
        <begin position="70"/>
        <end position="90"/>
    </location>
</feature>
<evidence type="ECO:0000313" key="3">
    <source>
        <dbReference type="Proteomes" id="UP001283361"/>
    </source>
</evidence>
<evidence type="ECO:0000256" key="1">
    <source>
        <dbReference type="SAM" id="MobiDB-lite"/>
    </source>
</evidence>
<protein>
    <submittedName>
        <fullName evidence="2">Uncharacterized protein</fullName>
    </submittedName>
</protein>
<reference evidence="2" key="1">
    <citation type="journal article" date="2023" name="G3 (Bethesda)">
        <title>A reference genome for the long-term kleptoplast-retaining sea slug Elysia crispata morphotype clarki.</title>
        <authorList>
            <person name="Eastman K.E."/>
            <person name="Pendleton A.L."/>
            <person name="Shaikh M.A."/>
            <person name="Suttiyut T."/>
            <person name="Ogas R."/>
            <person name="Tomko P."/>
            <person name="Gavelis G."/>
            <person name="Widhalm J.R."/>
            <person name="Wisecaver J.H."/>
        </authorList>
    </citation>
    <scope>NUCLEOTIDE SEQUENCE</scope>
    <source>
        <strain evidence="2">ECLA1</strain>
    </source>
</reference>
<comment type="caution">
    <text evidence="2">The sequence shown here is derived from an EMBL/GenBank/DDBJ whole genome shotgun (WGS) entry which is preliminary data.</text>
</comment>
<feature type="compositionally biased region" description="Basic and acidic residues" evidence="1">
    <location>
        <begin position="54"/>
        <end position="64"/>
    </location>
</feature>
<dbReference type="AlphaFoldDB" id="A0AAE1ATZ3"/>
<dbReference type="EMBL" id="JAWDGP010001161">
    <property type="protein sequence ID" value="KAK3793970.1"/>
    <property type="molecule type" value="Genomic_DNA"/>
</dbReference>
<feature type="compositionally biased region" description="Basic and acidic residues" evidence="1">
    <location>
        <begin position="100"/>
        <end position="116"/>
    </location>
</feature>
<proteinExistence type="predicted"/>
<organism evidence="2 3">
    <name type="scientific">Elysia crispata</name>
    <name type="common">lettuce slug</name>
    <dbReference type="NCBI Taxonomy" id="231223"/>
    <lineage>
        <taxon>Eukaryota</taxon>
        <taxon>Metazoa</taxon>
        <taxon>Spiralia</taxon>
        <taxon>Lophotrochozoa</taxon>
        <taxon>Mollusca</taxon>
        <taxon>Gastropoda</taxon>
        <taxon>Heterobranchia</taxon>
        <taxon>Euthyneura</taxon>
        <taxon>Panpulmonata</taxon>
        <taxon>Sacoglossa</taxon>
        <taxon>Placobranchoidea</taxon>
        <taxon>Plakobranchidae</taxon>
        <taxon>Elysia</taxon>
    </lineage>
</organism>
<gene>
    <name evidence="2" type="ORF">RRG08_018239</name>
</gene>
<evidence type="ECO:0000313" key="2">
    <source>
        <dbReference type="EMBL" id="KAK3793970.1"/>
    </source>
</evidence>